<accession>A0A371BAX7</accession>
<feature type="compositionally biased region" description="Low complexity" evidence="1">
    <location>
        <begin position="59"/>
        <end position="70"/>
    </location>
</feature>
<feature type="chain" id="PRO_5016984969" evidence="2">
    <location>
        <begin position="22"/>
        <end position="95"/>
    </location>
</feature>
<dbReference type="EMBL" id="QRGO01000001">
    <property type="protein sequence ID" value="RDV04759.1"/>
    <property type="molecule type" value="Genomic_DNA"/>
</dbReference>
<organism evidence="3 4">
    <name type="scientific">Undibacter mobilis</name>
    <dbReference type="NCBI Taxonomy" id="2292256"/>
    <lineage>
        <taxon>Bacteria</taxon>
        <taxon>Pseudomonadati</taxon>
        <taxon>Pseudomonadota</taxon>
        <taxon>Alphaproteobacteria</taxon>
        <taxon>Hyphomicrobiales</taxon>
        <taxon>Nitrobacteraceae</taxon>
        <taxon>Undibacter</taxon>
    </lineage>
</organism>
<keyword evidence="4" id="KW-1185">Reference proteome</keyword>
<comment type="caution">
    <text evidence="3">The sequence shown here is derived from an EMBL/GenBank/DDBJ whole genome shotgun (WGS) entry which is preliminary data.</text>
</comment>
<dbReference type="Proteomes" id="UP000263993">
    <property type="component" value="Unassembled WGS sequence"/>
</dbReference>
<proteinExistence type="predicted"/>
<feature type="region of interest" description="Disordered" evidence="1">
    <location>
        <begin position="38"/>
        <end position="95"/>
    </location>
</feature>
<evidence type="ECO:0000313" key="3">
    <source>
        <dbReference type="EMBL" id="RDV04759.1"/>
    </source>
</evidence>
<dbReference type="OrthoDB" id="9973074at2"/>
<dbReference type="RefSeq" id="WP_115516784.1">
    <property type="nucleotide sequence ID" value="NZ_QRGO01000001.1"/>
</dbReference>
<reference evidence="4" key="1">
    <citation type="submission" date="2018-08" db="EMBL/GenBank/DDBJ databases">
        <authorList>
            <person name="Kim S.-J."/>
            <person name="Jung G.-Y."/>
        </authorList>
    </citation>
    <scope>NUCLEOTIDE SEQUENCE [LARGE SCALE GENOMIC DNA]</scope>
    <source>
        <strain evidence="4">GY_H</strain>
    </source>
</reference>
<evidence type="ECO:0000256" key="1">
    <source>
        <dbReference type="SAM" id="MobiDB-lite"/>
    </source>
</evidence>
<sequence length="95" mass="9802">MTFKLTAIVLATALGAVAANAQTTVITTETPAVIVQPESSTTVTTKERTGPLGLDSKTTTRTTTGSGFSTECSSKTVHKERALGPDTTVTKTDCP</sequence>
<feature type="signal peptide" evidence="2">
    <location>
        <begin position="1"/>
        <end position="21"/>
    </location>
</feature>
<evidence type="ECO:0000256" key="2">
    <source>
        <dbReference type="SAM" id="SignalP"/>
    </source>
</evidence>
<dbReference type="AlphaFoldDB" id="A0A371BAX7"/>
<protein>
    <submittedName>
        <fullName evidence="3">Uncharacterized protein</fullName>
    </submittedName>
</protein>
<name>A0A371BAX7_9BRAD</name>
<keyword evidence="2" id="KW-0732">Signal</keyword>
<evidence type="ECO:0000313" key="4">
    <source>
        <dbReference type="Proteomes" id="UP000263993"/>
    </source>
</evidence>
<gene>
    <name evidence="3" type="ORF">DXH78_09400</name>
</gene>